<evidence type="ECO:0000256" key="5">
    <source>
        <dbReference type="ARBA" id="ARBA00023136"/>
    </source>
</evidence>
<organism evidence="8 9">
    <name type="scientific">Pseudomonas gessardii</name>
    <dbReference type="NCBI Taxonomy" id="78544"/>
    <lineage>
        <taxon>Bacteria</taxon>
        <taxon>Pseudomonadati</taxon>
        <taxon>Pseudomonadota</taxon>
        <taxon>Gammaproteobacteria</taxon>
        <taxon>Pseudomonadales</taxon>
        <taxon>Pseudomonadaceae</taxon>
        <taxon>Pseudomonas</taxon>
    </lineage>
</organism>
<comment type="subcellular location">
    <subcellularLocation>
        <location evidence="1">Cell membrane</location>
        <topology evidence="1">Multi-pass membrane protein</topology>
    </subcellularLocation>
</comment>
<feature type="transmembrane region" description="Helical" evidence="6">
    <location>
        <begin position="724"/>
        <end position="752"/>
    </location>
</feature>
<feature type="transmembrane region" description="Helical" evidence="6">
    <location>
        <begin position="245"/>
        <end position="264"/>
    </location>
</feature>
<dbReference type="Gene3D" id="1.20.1640.10">
    <property type="entry name" value="Multidrug efflux transporter AcrB transmembrane domain"/>
    <property type="match status" value="2"/>
</dbReference>
<dbReference type="InterPro" id="IPR050545">
    <property type="entry name" value="Mycobact_MmpL"/>
</dbReference>
<evidence type="ECO:0000256" key="6">
    <source>
        <dbReference type="SAM" id="Phobius"/>
    </source>
</evidence>
<keyword evidence="2" id="KW-1003">Cell membrane</keyword>
<feature type="transmembrane region" description="Helical" evidence="6">
    <location>
        <begin position="638"/>
        <end position="654"/>
    </location>
</feature>
<feature type="transmembrane region" description="Helical" evidence="6">
    <location>
        <begin position="271"/>
        <end position="292"/>
    </location>
</feature>
<dbReference type="EMBL" id="WKED01000067">
    <property type="protein sequence ID" value="MCF5110038.1"/>
    <property type="molecule type" value="Genomic_DNA"/>
</dbReference>
<dbReference type="PANTHER" id="PTHR33406:SF10">
    <property type="entry name" value="SSD DOMAIN-CONTAINING PROTEIN"/>
    <property type="match status" value="1"/>
</dbReference>
<gene>
    <name evidence="8" type="ORF">GIW56_24795</name>
</gene>
<evidence type="ECO:0000313" key="9">
    <source>
        <dbReference type="Proteomes" id="UP000814003"/>
    </source>
</evidence>
<evidence type="ECO:0000313" key="8">
    <source>
        <dbReference type="EMBL" id="MCF5110038.1"/>
    </source>
</evidence>
<feature type="domain" description="SSD" evidence="7">
    <location>
        <begin position="274"/>
        <end position="396"/>
    </location>
</feature>
<name>A0ABS9FE62_9PSED</name>
<feature type="transmembrane region" description="Helical" evidence="6">
    <location>
        <begin position="689"/>
        <end position="712"/>
    </location>
</feature>
<dbReference type="InterPro" id="IPR004869">
    <property type="entry name" value="MMPL_dom"/>
</dbReference>
<feature type="transmembrane region" description="Helical" evidence="6">
    <location>
        <begin position="298"/>
        <end position="315"/>
    </location>
</feature>
<evidence type="ECO:0000256" key="1">
    <source>
        <dbReference type="ARBA" id="ARBA00004651"/>
    </source>
</evidence>
<feature type="transmembrane region" description="Helical" evidence="6">
    <location>
        <begin position="342"/>
        <end position="365"/>
    </location>
</feature>
<dbReference type="RefSeq" id="WP_099168763.1">
    <property type="nucleotide sequence ID" value="NZ_JAAQYO010000011.1"/>
</dbReference>
<dbReference type="Proteomes" id="UP000814003">
    <property type="component" value="Unassembled WGS sequence"/>
</dbReference>
<dbReference type="InterPro" id="IPR000731">
    <property type="entry name" value="SSD"/>
</dbReference>
<feature type="transmembrane region" description="Helical" evidence="6">
    <location>
        <begin position="661"/>
        <end position="683"/>
    </location>
</feature>
<proteinExistence type="predicted"/>
<evidence type="ECO:0000256" key="4">
    <source>
        <dbReference type="ARBA" id="ARBA00022989"/>
    </source>
</evidence>
<keyword evidence="5 6" id="KW-0472">Membrane</keyword>
<accession>A0ABS9FE62</accession>
<dbReference type="Pfam" id="PF03176">
    <property type="entry name" value="MMPL"/>
    <property type="match status" value="1"/>
</dbReference>
<keyword evidence="9" id="KW-1185">Reference proteome</keyword>
<feature type="transmembrane region" description="Helical" evidence="6">
    <location>
        <begin position="371"/>
        <end position="399"/>
    </location>
</feature>
<dbReference type="SUPFAM" id="SSF82866">
    <property type="entry name" value="Multidrug efflux transporter AcrB transmembrane domain"/>
    <property type="match status" value="2"/>
</dbReference>
<feature type="transmembrane region" description="Helical" evidence="6">
    <location>
        <begin position="764"/>
        <end position="788"/>
    </location>
</feature>
<keyword evidence="4 6" id="KW-1133">Transmembrane helix</keyword>
<reference evidence="8 9" key="1">
    <citation type="submission" date="2019-11" db="EMBL/GenBank/DDBJ databases">
        <title>Epiphytic Pseudomonas syringae from cherry orchards.</title>
        <authorList>
            <person name="Hulin M.T."/>
        </authorList>
    </citation>
    <scope>NUCLEOTIDE SEQUENCE [LARGE SCALE GENOMIC DNA]</scope>
    <source>
        <strain evidence="8 9">PA-6-5B</strain>
    </source>
</reference>
<feature type="transmembrane region" description="Helical" evidence="6">
    <location>
        <begin position="435"/>
        <end position="455"/>
    </location>
</feature>
<dbReference type="PROSITE" id="PS50156">
    <property type="entry name" value="SSD"/>
    <property type="match status" value="1"/>
</dbReference>
<protein>
    <submittedName>
        <fullName evidence="8">MMPL family transporter</fullName>
    </submittedName>
</protein>
<comment type="caution">
    <text evidence="8">The sequence shown here is derived from an EMBL/GenBank/DDBJ whole genome shotgun (WGS) entry which is preliminary data.</text>
</comment>
<sequence length="797" mass="87637">MKLSESTDPLDFSDPQSFDKRSGSLVERLLFNRRGLVLLLCFFVTVILSGQLRHLEINANFEKMIPYDHPYVQNYLSNRDELGGQGNSLRIAVENTRGFIYESTYLETLKQINDEVFLIPGIDRPFMRSLWTPSTRWMAVTEDGLDGGAVIPDDYSGDAQSLNVVKSNVERSGEIGKLVALDGRSSVIYVPLLNLDTETGLTIDYQALSQRLETLRDKYSQRGVELHIIGFAKVVGDLISGLQKIIIFFVLAVFIIGAVLLWYTRCARSTFLVLFCSLIAIVWQLGLLPLFGLGLDPYSILVPFLVFAIGISHGAQKMNGIMQDIGRGAHKLIAARLTFRRLFLTGLTALLCDAVGFAVLSIIKIEVIQDLALVASIGVGMLIFTNLVLLPILLSYVGVSPAAAAKSMQSGAVGLVKEDRHRVWLFLDRFTQRGWATATVCGALGLAVFGFYVSLHVKIGDLEPGAPELRANSRYNLDNAYITENYAASSDVMIVMVKTPENQCALYKTQAKVDDLVWRLRDLPGVESTRSLAQLSRAGLVGMNEGNPKWFDLSQNQAMLNSIATNASRDLFNQRCSLLSVFIYLSDHKANTLEGVTNLVTDFSRDNATTEVQFLLAAGSAGFEAATNQVVRDANREMLIWVYAAVALLCLITFRSWRATLCAILPLMLTSVLCEALMVWLGIGIKVATLPVIALGVGIGVDYALYVMSVLLKNHRAGLGLSESYYGALLFTGKVVMLTGITLSAAVFFWVFSPIKFQADMGVLLAFMFLLNMLGALILLPALAYFLLSAPQVKNEK</sequence>
<feature type="transmembrane region" description="Helical" evidence="6">
    <location>
        <begin position="35"/>
        <end position="52"/>
    </location>
</feature>
<dbReference type="PANTHER" id="PTHR33406">
    <property type="entry name" value="MEMBRANE PROTEIN MJ1562-RELATED"/>
    <property type="match status" value="1"/>
</dbReference>
<evidence type="ECO:0000259" key="7">
    <source>
        <dbReference type="PROSITE" id="PS50156"/>
    </source>
</evidence>
<evidence type="ECO:0000256" key="2">
    <source>
        <dbReference type="ARBA" id="ARBA00022475"/>
    </source>
</evidence>
<evidence type="ECO:0000256" key="3">
    <source>
        <dbReference type="ARBA" id="ARBA00022692"/>
    </source>
</evidence>
<keyword evidence="3 6" id="KW-0812">Transmembrane</keyword>